<accession>A0A345ZSP2</accession>
<reference evidence="2 3" key="1">
    <citation type="submission" date="2018-07" db="EMBL/GenBank/DDBJ databases">
        <authorList>
            <person name="Quirk P.G."/>
            <person name="Krulwich T.A."/>
        </authorList>
    </citation>
    <scope>NUCLEOTIDE SEQUENCE [LARGE SCALE GENOMIC DNA]</scope>
    <source>
        <strain evidence="2 3">CC-BB4</strain>
    </source>
</reference>
<protein>
    <submittedName>
        <fullName evidence="2">Uncharacterized protein</fullName>
    </submittedName>
</protein>
<keyword evidence="3" id="KW-1185">Reference proteome</keyword>
<organism evidence="2 3">
    <name type="scientific">Pseudolabrys taiwanensis</name>
    <dbReference type="NCBI Taxonomy" id="331696"/>
    <lineage>
        <taxon>Bacteria</taxon>
        <taxon>Pseudomonadati</taxon>
        <taxon>Pseudomonadota</taxon>
        <taxon>Alphaproteobacteria</taxon>
        <taxon>Hyphomicrobiales</taxon>
        <taxon>Xanthobacteraceae</taxon>
        <taxon>Pseudolabrys</taxon>
    </lineage>
</organism>
<gene>
    <name evidence="2" type="ORF">DW352_05045</name>
</gene>
<keyword evidence="1" id="KW-0732">Signal</keyword>
<feature type="chain" id="PRO_5016699360" evidence="1">
    <location>
        <begin position="29"/>
        <end position="86"/>
    </location>
</feature>
<feature type="signal peptide" evidence="1">
    <location>
        <begin position="1"/>
        <end position="28"/>
    </location>
</feature>
<evidence type="ECO:0000313" key="2">
    <source>
        <dbReference type="EMBL" id="AXK79939.1"/>
    </source>
</evidence>
<name>A0A345ZSP2_9HYPH</name>
<sequence length="86" mass="9050">MRMSGIRLTVLAAVTLLGALLGATTIHAAAMRCSGEEQTCIAVCNKVAIKANLSACITTCGQRSAVCKRTGCWDNGTQQYCGLQRN</sequence>
<dbReference type="AlphaFoldDB" id="A0A345ZSP2"/>
<proteinExistence type="predicted"/>
<dbReference type="Proteomes" id="UP000254889">
    <property type="component" value="Chromosome"/>
</dbReference>
<evidence type="ECO:0000256" key="1">
    <source>
        <dbReference type="SAM" id="SignalP"/>
    </source>
</evidence>
<dbReference type="KEGG" id="ptaw:DW352_05045"/>
<dbReference type="OrthoDB" id="8456127at2"/>
<dbReference type="EMBL" id="CP031417">
    <property type="protein sequence ID" value="AXK79939.1"/>
    <property type="molecule type" value="Genomic_DNA"/>
</dbReference>
<evidence type="ECO:0000313" key="3">
    <source>
        <dbReference type="Proteomes" id="UP000254889"/>
    </source>
</evidence>